<evidence type="ECO:0000313" key="10">
    <source>
        <dbReference type="Proteomes" id="UP001176940"/>
    </source>
</evidence>
<evidence type="ECO:0000256" key="1">
    <source>
        <dbReference type="ARBA" id="ARBA00004123"/>
    </source>
</evidence>
<gene>
    <name evidence="9" type="ORF">RIMI_LOCUS15988073</name>
</gene>
<organism evidence="9 10">
    <name type="scientific">Ranitomeya imitator</name>
    <name type="common">mimic poison frog</name>
    <dbReference type="NCBI Taxonomy" id="111125"/>
    <lineage>
        <taxon>Eukaryota</taxon>
        <taxon>Metazoa</taxon>
        <taxon>Chordata</taxon>
        <taxon>Craniata</taxon>
        <taxon>Vertebrata</taxon>
        <taxon>Euteleostomi</taxon>
        <taxon>Amphibia</taxon>
        <taxon>Batrachia</taxon>
        <taxon>Anura</taxon>
        <taxon>Neobatrachia</taxon>
        <taxon>Hyloidea</taxon>
        <taxon>Dendrobatidae</taxon>
        <taxon>Dendrobatinae</taxon>
        <taxon>Ranitomeya</taxon>
    </lineage>
</organism>
<evidence type="ECO:0000256" key="3">
    <source>
        <dbReference type="ARBA" id="ARBA00022763"/>
    </source>
</evidence>
<dbReference type="CDD" id="cd22999">
    <property type="entry name" value="SAP_SLX4"/>
    <property type="match status" value="1"/>
</dbReference>
<evidence type="ECO:0000256" key="7">
    <source>
        <dbReference type="ARBA" id="ARBA00029496"/>
    </source>
</evidence>
<protein>
    <recommendedName>
        <fullName evidence="7">Structure-specific endonuclease subunit SLX4</fullName>
    </recommendedName>
</protein>
<dbReference type="InterPro" id="IPR018574">
    <property type="entry name" value="Structure-sp_endonuc_su_Slx4"/>
</dbReference>
<accession>A0ABN9M3T9</accession>
<dbReference type="PANTHER" id="PTHR21541:SF3">
    <property type="entry name" value="STRUCTURE-SPECIFIC ENDONUCLEASE SUBUNIT SLX4"/>
    <property type="match status" value="1"/>
</dbReference>
<feature type="compositionally biased region" description="Low complexity" evidence="8">
    <location>
        <begin position="143"/>
        <end position="162"/>
    </location>
</feature>
<keyword evidence="4" id="KW-0233">DNA recombination</keyword>
<proteinExistence type="inferred from homology"/>
<keyword evidence="10" id="KW-1185">Reference proteome</keyword>
<evidence type="ECO:0000256" key="5">
    <source>
        <dbReference type="ARBA" id="ARBA00023204"/>
    </source>
</evidence>
<keyword evidence="6" id="KW-0539">Nucleus</keyword>
<dbReference type="Proteomes" id="UP001176940">
    <property type="component" value="Unassembled WGS sequence"/>
</dbReference>
<keyword evidence="5" id="KW-0234">DNA repair</keyword>
<name>A0ABN9M3T9_9NEOB</name>
<feature type="compositionally biased region" description="Polar residues" evidence="8">
    <location>
        <begin position="78"/>
        <end position="92"/>
    </location>
</feature>
<comment type="caution">
    <text evidence="9">The sequence shown here is derived from an EMBL/GenBank/DDBJ whole genome shotgun (WGS) entry which is preliminary data.</text>
</comment>
<evidence type="ECO:0000256" key="8">
    <source>
        <dbReference type="SAM" id="MobiDB-lite"/>
    </source>
</evidence>
<feature type="compositionally biased region" description="Polar residues" evidence="8">
    <location>
        <begin position="105"/>
        <end position="116"/>
    </location>
</feature>
<evidence type="ECO:0000313" key="9">
    <source>
        <dbReference type="EMBL" id="CAJ0957465.1"/>
    </source>
</evidence>
<comment type="subcellular location">
    <subcellularLocation>
        <location evidence="1">Nucleus</location>
    </subcellularLocation>
</comment>
<sequence length="267" mass="29620">MQKELRTPVSIVRRRELAPKVPITPLPDYSDMDTPILKKELSKFGVRALPKKKMVLKLKEIFRYTHQVMSSESEEDVPSSQPHRSKGSSLAQVLQKPPEGKPRHQSNTMGSSSSQLGRKGPSVCAAKETDQEDDQPPTASQESTTSSLAASDTSSLSQSSNTNEFETAFADEDDDEPMPASQAASKEAQTAEAVRNFIETHPELHRRILLYQPLDLAALQAELKQNGIKIAAGKLLDFLDSHCITFTTASTRKEKKSRTRRKAGKRY</sequence>
<evidence type="ECO:0000256" key="4">
    <source>
        <dbReference type="ARBA" id="ARBA00023172"/>
    </source>
</evidence>
<evidence type="ECO:0000256" key="2">
    <source>
        <dbReference type="ARBA" id="ARBA00006661"/>
    </source>
</evidence>
<evidence type="ECO:0000256" key="6">
    <source>
        <dbReference type="ARBA" id="ARBA00023242"/>
    </source>
</evidence>
<dbReference type="PANTHER" id="PTHR21541">
    <property type="entry name" value="BTB POZ DOMAIN CONTAINING 12"/>
    <property type="match status" value="1"/>
</dbReference>
<dbReference type="EMBL" id="CAUEEQ010043938">
    <property type="protein sequence ID" value="CAJ0957465.1"/>
    <property type="molecule type" value="Genomic_DNA"/>
</dbReference>
<dbReference type="Pfam" id="PF09494">
    <property type="entry name" value="Slx4"/>
    <property type="match status" value="1"/>
</dbReference>
<keyword evidence="3" id="KW-0227">DNA damage</keyword>
<comment type="similarity">
    <text evidence="2">Belongs to the SLX4 family.</text>
</comment>
<reference evidence="9" key="1">
    <citation type="submission" date="2023-07" db="EMBL/GenBank/DDBJ databases">
        <authorList>
            <person name="Stuckert A."/>
        </authorList>
    </citation>
    <scope>NUCLEOTIDE SEQUENCE</scope>
</reference>
<feature type="region of interest" description="Disordered" evidence="8">
    <location>
        <begin position="68"/>
        <end position="162"/>
    </location>
</feature>